<evidence type="ECO:0000259" key="3">
    <source>
        <dbReference type="Pfam" id="PF03703"/>
    </source>
</evidence>
<keyword evidence="2" id="KW-0472">Membrane</keyword>
<dbReference type="InterPro" id="IPR005182">
    <property type="entry name" value="YdbS-like_PH"/>
</dbReference>
<feature type="region of interest" description="Disordered" evidence="1">
    <location>
        <begin position="150"/>
        <end position="177"/>
    </location>
</feature>
<dbReference type="Proteomes" id="UP000632125">
    <property type="component" value="Unassembled WGS sequence"/>
</dbReference>
<feature type="domain" description="YdbS-like PH" evidence="3">
    <location>
        <begin position="63"/>
        <end position="141"/>
    </location>
</feature>
<reference evidence="4" key="1">
    <citation type="submission" date="2020-09" db="EMBL/GenBank/DDBJ databases">
        <title>A novel bacterium of genus Paenibacillus, isolated from South China Sea.</title>
        <authorList>
            <person name="Huang H."/>
            <person name="Mo K."/>
            <person name="Hu Y."/>
        </authorList>
    </citation>
    <scope>NUCLEOTIDE SEQUENCE</scope>
    <source>
        <strain evidence="4">IB182493</strain>
    </source>
</reference>
<feature type="transmembrane region" description="Helical" evidence="2">
    <location>
        <begin position="384"/>
        <end position="404"/>
    </location>
</feature>
<name>A0A927CS48_9BACL</name>
<dbReference type="Pfam" id="PF03703">
    <property type="entry name" value="bPH_2"/>
    <property type="match status" value="2"/>
</dbReference>
<protein>
    <submittedName>
        <fullName evidence="4">PH domain-containing protein</fullName>
    </submittedName>
</protein>
<feature type="transmembrane region" description="Helical" evidence="2">
    <location>
        <begin position="255"/>
        <end position="279"/>
    </location>
</feature>
<dbReference type="InterPro" id="IPR014529">
    <property type="entry name" value="UCP026631"/>
</dbReference>
<proteinExistence type="predicted"/>
<keyword evidence="5" id="KW-1185">Reference proteome</keyword>
<evidence type="ECO:0000256" key="2">
    <source>
        <dbReference type="SAM" id="Phobius"/>
    </source>
</evidence>
<feature type="transmembrane region" description="Helical" evidence="2">
    <location>
        <begin position="207"/>
        <end position="228"/>
    </location>
</feature>
<accession>A0A927CS48</accession>
<evidence type="ECO:0000313" key="5">
    <source>
        <dbReference type="Proteomes" id="UP000632125"/>
    </source>
</evidence>
<keyword evidence="2" id="KW-1133">Transmembrane helix</keyword>
<keyword evidence="2" id="KW-0812">Transmembrane</keyword>
<dbReference type="EMBL" id="JACXIY010000025">
    <property type="protein sequence ID" value="MBD2870911.1"/>
    <property type="molecule type" value="Genomic_DNA"/>
</dbReference>
<evidence type="ECO:0000313" key="4">
    <source>
        <dbReference type="EMBL" id="MBD2870911.1"/>
    </source>
</evidence>
<comment type="caution">
    <text evidence="4">The sequence shown here is derived from an EMBL/GenBank/DDBJ whole genome shotgun (WGS) entry which is preliminary data.</text>
</comment>
<dbReference type="PANTHER" id="PTHR34473:SF2">
    <property type="entry name" value="UPF0699 TRANSMEMBRANE PROTEIN YDBT"/>
    <property type="match status" value="1"/>
</dbReference>
<feature type="transmembrane region" description="Helical" evidence="2">
    <location>
        <begin position="12"/>
        <end position="30"/>
    </location>
</feature>
<organism evidence="4 5">
    <name type="scientific">Paenibacillus arenilitoris</name>
    <dbReference type="NCBI Taxonomy" id="2772299"/>
    <lineage>
        <taxon>Bacteria</taxon>
        <taxon>Bacillati</taxon>
        <taxon>Bacillota</taxon>
        <taxon>Bacilli</taxon>
        <taxon>Bacillales</taxon>
        <taxon>Paenibacillaceae</taxon>
        <taxon>Paenibacillus</taxon>
    </lineage>
</organism>
<feature type="transmembrane region" description="Helical" evidence="2">
    <location>
        <begin position="410"/>
        <end position="434"/>
    </location>
</feature>
<dbReference type="AlphaFoldDB" id="A0A927CS48"/>
<dbReference type="RefSeq" id="WP_190864235.1">
    <property type="nucleotide sequence ID" value="NZ_JACXIY010000025.1"/>
</dbReference>
<feature type="domain" description="YdbS-like PH" evidence="3">
    <location>
        <begin position="282"/>
        <end position="354"/>
    </location>
</feature>
<dbReference type="PANTHER" id="PTHR34473">
    <property type="entry name" value="UPF0699 TRANSMEMBRANE PROTEIN YDBS"/>
    <property type="match status" value="1"/>
</dbReference>
<sequence length="511" mass="57011">MSERRKLHPVYILFGLVNTIQGFLPFLLIALFKGIEWSELRWYWYAGPAALAAVILVFSFIEWKRFGFWLETDRIIIRRGSLFRDEKTIYYARIHSVNVEQPLIQRLLGVAQVKIETPGGNKKADGVLPALSLAEATRIQQMLKSHAQRMAGSGEAETVKPEPITAASGERPTDSADAADDTRLVATAVVAADGPAFRLTSAQLLQAAATSMNFGLVAAFVAGLYSFADDFIDAMLPEHFFEQVVEDSVSLMPSYFLIAAIALIGLVFAWLLSVVLYLLKYSGFSVARDGRQITVSYGMLEKKSFVFDPKKVQAVIVKEGMLRQAIGYAEIQLQVISSDKKEQLMLHPFIKRADVHGALADFVPQLKLPASEELKGAPKRALLYYMRIALLIVVILCVALIVLFKAAGLWSLLLIPLVAAWRLSCHGAAGVLLANGQLTLRRRFIARSTYLIRRPQIVTMRVNRSSRQQRKKLLSLSVHALGSPFDYSVACLDRADVEPVWRWYSRSHGRE</sequence>
<feature type="transmembrane region" description="Helical" evidence="2">
    <location>
        <begin position="42"/>
        <end position="61"/>
    </location>
</feature>
<dbReference type="PIRSF" id="PIRSF026631">
    <property type="entry name" value="UCP026631"/>
    <property type="match status" value="1"/>
</dbReference>
<gene>
    <name evidence="4" type="ORF">IDH41_20205</name>
</gene>
<evidence type="ECO:0000256" key="1">
    <source>
        <dbReference type="SAM" id="MobiDB-lite"/>
    </source>
</evidence>